<keyword evidence="2" id="KW-1185">Reference proteome</keyword>
<proteinExistence type="predicted"/>
<evidence type="ECO:0000313" key="2">
    <source>
        <dbReference type="Proteomes" id="UP000499080"/>
    </source>
</evidence>
<reference evidence="1 2" key="1">
    <citation type="journal article" date="2019" name="Sci. Rep.">
        <title>Orb-weaving spider Araneus ventricosus genome elucidates the spidroin gene catalogue.</title>
        <authorList>
            <person name="Kono N."/>
            <person name="Nakamura H."/>
            <person name="Ohtoshi R."/>
            <person name="Moran D.A.P."/>
            <person name="Shinohara A."/>
            <person name="Yoshida Y."/>
            <person name="Fujiwara M."/>
            <person name="Mori M."/>
            <person name="Tomita M."/>
            <person name="Arakawa K."/>
        </authorList>
    </citation>
    <scope>NUCLEOTIDE SEQUENCE [LARGE SCALE GENOMIC DNA]</scope>
</reference>
<organism evidence="1 2">
    <name type="scientific">Araneus ventricosus</name>
    <name type="common">Orbweaver spider</name>
    <name type="synonym">Epeira ventricosa</name>
    <dbReference type="NCBI Taxonomy" id="182803"/>
    <lineage>
        <taxon>Eukaryota</taxon>
        <taxon>Metazoa</taxon>
        <taxon>Ecdysozoa</taxon>
        <taxon>Arthropoda</taxon>
        <taxon>Chelicerata</taxon>
        <taxon>Arachnida</taxon>
        <taxon>Araneae</taxon>
        <taxon>Araneomorphae</taxon>
        <taxon>Entelegynae</taxon>
        <taxon>Araneoidea</taxon>
        <taxon>Araneidae</taxon>
        <taxon>Araneus</taxon>
    </lineage>
</organism>
<accession>A0A4Y2K6M3</accession>
<dbReference type="Proteomes" id="UP000499080">
    <property type="component" value="Unassembled WGS sequence"/>
</dbReference>
<comment type="caution">
    <text evidence="1">The sequence shown here is derived from an EMBL/GenBank/DDBJ whole genome shotgun (WGS) entry which is preliminary data.</text>
</comment>
<sequence length="101" mass="11263">MLVGRRRMSNKIGVSSEVESGSFSLRLIIPDNSTPLKWHGTGPRHSIYYSIRFRQSFATTPRLFNPSTVGHSGLLSKRLAKLHLKPASYVLTSCLISTFTV</sequence>
<name>A0A4Y2K6M3_ARAVE</name>
<evidence type="ECO:0000313" key="1">
    <source>
        <dbReference type="EMBL" id="GBM96922.1"/>
    </source>
</evidence>
<dbReference type="EMBL" id="BGPR01270434">
    <property type="protein sequence ID" value="GBM96922.1"/>
    <property type="molecule type" value="Genomic_DNA"/>
</dbReference>
<gene>
    <name evidence="1" type="ORF">AVEN_186116_1</name>
</gene>
<dbReference type="AlphaFoldDB" id="A0A4Y2K6M3"/>
<protein>
    <submittedName>
        <fullName evidence="1">Uncharacterized protein</fullName>
    </submittedName>
</protein>